<gene>
    <name evidence="9" type="ORF">CLODIP_2_CD11846</name>
</gene>
<evidence type="ECO:0000259" key="8">
    <source>
        <dbReference type="PROSITE" id="PS50157"/>
    </source>
</evidence>
<keyword evidence="10" id="KW-1185">Reference proteome</keyword>
<feature type="domain" description="C2H2-type" evidence="8">
    <location>
        <begin position="222"/>
        <end position="250"/>
    </location>
</feature>
<dbReference type="InterPro" id="IPR050888">
    <property type="entry name" value="ZnF_C2H2-type_TF"/>
</dbReference>
<feature type="domain" description="C2H2-type" evidence="8">
    <location>
        <begin position="136"/>
        <end position="163"/>
    </location>
</feature>
<evidence type="ECO:0000256" key="3">
    <source>
        <dbReference type="ARBA" id="ARBA00022737"/>
    </source>
</evidence>
<reference evidence="9 10" key="1">
    <citation type="submission" date="2020-04" db="EMBL/GenBank/DDBJ databases">
        <authorList>
            <person name="Alioto T."/>
            <person name="Alioto T."/>
            <person name="Gomez Garrido J."/>
        </authorList>
    </citation>
    <scope>NUCLEOTIDE SEQUENCE [LARGE SCALE GENOMIC DNA]</scope>
</reference>
<evidence type="ECO:0000256" key="2">
    <source>
        <dbReference type="ARBA" id="ARBA00022723"/>
    </source>
</evidence>
<name>A0A8S1DHW1_9INSE</name>
<dbReference type="Gene3D" id="3.30.160.60">
    <property type="entry name" value="Classic Zinc Finger"/>
    <property type="match status" value="6"/>
</dbReference>
<dbReference type="SMART" id="SM00355">
    <property type="entry name" value="ZnF_C2H2"/>
    <property type="match status" value="9"/>
</dbReference>
<keyword evidence="6" id="KW-0539">Nucleus</keyword>
<feature type="domain" description="C2H2-type" evidence="8">
    <location>
        <begin position="192"/>
        <end position="220"/>
    </location>
</feature>
<dbReference type="Pfam" id="PF00096">
    <property type="entry name" value="zf-C2H2"/>
    <property type="match status" value="3"/>
</dbReference>
<sequence length="601" mass="68178">MDSLMSEMELLLSKIKGLPESERKLAFQKIQQQLGPDTSANEMDRFGDGNAVLPDAVIEEKFQNSVDYGNDEAAFEVYVGLEEKERDDEAVADAVTDVLEISLGTGLICDICGVSLKNKPSLRIHLKSHESKRSTYQCNICQRNFCAVSNLKVHLKRHANQRDFACPHCDYKSFTKNDLDRHIATHTMKYDNICEYCGRTFSAKRLLNGHIKTVHTDDRNDFYCALCPHKAKLKSNLRVHIRLKHLGDYYTHVCPVCGLKVAMRSAFVQHMRAHTGDRPFKCDLCPSSFASRGRLNAHVTNIHKPREFTCEVCSKKFATKHHLNRHTTSHLNSKPHACPFCQFACNMIGNLTKHIRNSHNKPDFSMRDFKKQKNQRIGEEKKSWTEKGEHVMSQYLDNLSLTLGRKVTVEELKVQEENKQKHLTEVVEKAKLDRIKKITSKEHSYFQKPNPPAFSLPHVLPNIYTEAIAAANLDFSTSNMSELPNLLADNSEGFCVDAAGLIMPGDLNEPLLPNFNDMLPLGLENYSMPALDSQPNYFVQLPSGEKVHFNVQDQQMSMELPVLGQADNSLHSEFLPATNTYMIVLAEPSNETMQLDTIQLQ</sequence>
<proteinExistence type="predicted"/>
<dbReference type="InterPro" id="IPR013087">
    <property type="entry name" value="Znf_C2H2_type"/>
</dbReference>
<dbReference type="Proteomes" id="UP000494165">
    <property type="component" value="Unassembled WGS sequence"/>
</dbReference>
<dbReference type="Pfam" id="PF13909">
    <property type="entry name" value="zf-H2C2_5"/>
    <property type="match status" value="1"/>
</dbReference>
<dbReference type="GO" id="GO:0005634">
    <property type="term" value="C:nucleus"/>
    <property type="evidence" value="ECO:0007669"/>
    <property type="project" value="UniProtKB-SubCell"/>
</dbReference>
<dbReference type="GO" id="GO:0008270">
    <property type="term" value="F:zinc ion binding"/>
    <property type="evidence" value="ECO:0007669"/>
    <property type="project" value="UniProtKB-KW"/>
</dbReference>
<dbReference type="Pfam" id="PF13894">
    <property type="entry name" value="zf-C2H2_4"/>
    <property type="match status" value="1"/>
</dbReference>
<evidence type="ECO:0000256" key="1">
    <source>
        <dbReference type="ARBA" id="ARBA00004123"/>
    </source>
</evidence>
<comment type="caution">
    <text evidence="9">The sequence shown here is derived from an EMBL/GenBank/DDBJ whole genome shotgun (WGS) entry which is preliminary data.</text>
</comment>
<feature type="domain" description="C2H2-type" evidence="8">
    <location>
        <begin position="308"/>
        <end position="335"/>
    </location>
</feature>
<dbReference type="OrthoDB" id="3561125at2759"/>
<dbReference type="PROSITE" id="PS00028">
    <property type="entry name" value="ZINC_FINGER_C2H2_1"/>
    <property type="match status" value="7"/>
</dbReference>
<dbReference type="EMBL" id="CADEPI010000213">
    <property type="protein sequence ID" value="CAB3380629.1"/>
    <property type="molecule type" value="Genomic_DNA"/>
</dbReference>
<evidence type="ECO:0000313" key="10">
    <source>
        <dbReference type="Proteomes" id="UP000494165"/>
    </source>
</evidence>
<dbReference type="PANTHER" id="PTHR24406">
    <property type="entry name" value="TRANSCRIPTIONAL REPRESSOR CTCFL-RELATED"/>
    <property type="match status" value="1"/>
</dbReference>
<dbReference type="InterPro" id="IPR036236">
    <property type="entry name" value="Znf_C2H2_sf"/>
</dbReference>
<comment type="subcellular location">
    <subcellularLocation>
        <location evidence="1">Nucleus</location>
    </subcellularLocation>
</comment>
<dbReference type="AlphaFoldDB" id="A0A8S1DHW1"/>
<keyword evidence="3" id="KW-0677">Repeat</keyword>
<feature type="domain" description="C2H2-type" evidence="8">
    <location>
        <begin position="280"/>
        <end position="308"/>
    </location>
</feature>
<dbReference type="PROSITE" id="PS50157">
    <property type="entry name" value="ZINC_FINGER_C2H2_2"/>
    <property type="match status" value="8"/>
</dbReference>
<accession>A0A8S1DHW1</accession>
<evidence type="ECO:0000256" key="5">
    <source>
        <dbReference type="ARBA" id="ARBA00022833"/>
    </source>
</evidence>
<evidence type="ECO:0000256" key="6">
    <source>
        <dbReference type="ARBA" id="ARBA00023242"/>
    </source>
</evidence>
<keyword evidence="4 7" id="KW-0863">Zinc-finger</keyword>
<organism evidence="9 10">
    <name type="scientific">Cloeon dipterum</name>
    <dbReference type="NCBI Taxonomy" id="197152"/>
    <lineage>
        <taxon>Eukaryota</taxon>
        <taxon>Metazoa</taxon>
        <taxon>Ecdysozoa</taxon>
        <taxon>Arthropoda</taxon>
        <taxon>Hexapoda</taxon>
        <taxon>Insecta</taxon>
        <taxon>Pterygota</taxon>
        <taxon>Palaeoptera</taxon>
        <taxon>Ephemeroptera</taxon>
        <taxon>Pisciforma</taxon>
        <taxon>Baetidae</taxon>
        <taxon>Cloeon</taxon>
    </lineage>
</organism>
<dbReference type="SUPFAM" id="SSF57667">
    <property type="entry name" value="beta-beta-alpha zinc fingers"/>
    <property type="match status" value="5"/>
</dbReference>
<feature type="domain" description="C2H2-type" evidence="8">
    <location>
        <begin position="252"/>
        <end position="279"/>
    </location>
</feature>
<keyword evidence="5" id="KW-0862">Zinc</keyword>
<feature type="domain" description="C2H2-type" evidence="8">
    <location>
        <begin position="107"/>
        <end position="134"/>
    </location>
</feature>
<evidence type="ECO:0000256" key="7">
    <source>
        <dbReference type="PROSITE-ProRule" id="PRU00042"/>
    </source>
</evidence>
<evidence type="ECO:0000256" key="4">
    <source>
        <dbReference type="ARBA" id="ARBA00022771"/>
    </source>
</evidence>
<feature type="domain" description="C2H2-type" evidence="8">
    <location>
        <begin position="164"/>
        <end position="191"/>
    </location>
</feature>
<protein>
    <recommendedName>
        <fullName evidence="8">C2H2-type domain-containing protein</fullName>
    </recommendedName>
</protein>
<keyword evidence="2" id="KW-0479">Metal-binding</keyword>
<evidence type="ECO:0000313" key="9">
    <source>
        <dbReference type="EMBL" id="CAB3380629.1"/>
    </source>
</evidence>